<protein>
    <submittedName>
        <fullName evidence="5">Acyltransferase</fullName>
    </submittedName>
</protein>
<dbReference type="PANTHER" id="PTHR23028:SF53">
    <property type="entry name" value="ACYL_TRANSF_3 DOMAIN-CONTAINING PROTEIN"/>
    <property type="match status" value="1"/>
</dbReference>
<reference evidence="5 6" key="1">
    <citation type="submission" date="2018-12" db="EMBL/GenBank/DDBJ databases">
        <authorList>
            <person name="Grouzdev D.S."/>
            <person name="Krutkina M.S."/>
        </authorList>
    </citation>
    <scope>NUCLEOTIDE SEQUENCE [LARGE SCALE GENOMIC DNA]</scope>
    <source>
        <strain evidence="5 6">RmlP026</strain>
    </source>
</reference>
<dbReference type="RefSeq" id="WP_129225403.1">
    <property type="nucleotide sequence ID" value="NZ_QYBB01000007.1"/>
</dbReference>
<feature type="region of interest" description="Disordered" evidence="1">
    <location>
        <begin position="1"/>
        <end position="22"/>
    </location>
</feature>
<gene>
    <name evidence="5" type="ORF">D3273_08390</name>
</gene>
<feature type="transmembrane region" description="Helical" evidence="2">
    <location>
        <begin position="209"/>
        <end position="230"/>
    </location>
</feature>
<evidence type="ECO:0000259" key="3">
    <source>
        <dbReference type="Pfam" id="PF01757"/>
    </source>
</evidence>
<feature type="transmembrane region" description="Helical" evidence="2">
    <location>
        <begin position="184"/>
        <end position="203"/>
    </location>
</feature>
<dbReference type="GO" id="GO:0016747">
    <property type="term" value="F:acyltransferase activity, transferring groups other than amino-acyl groups"/>
    <property type="evidence" value="ECO:0007669"/>
    <property type="project" value="InterPro"/>
</dbReference>
<evidence type="ECO:0000256" key="1">
    <source>
        <dbReference type="SAM" id="MobiDB-lite"/>
    </source>
</evidence>
<feature type="transmembrane region" description="Helical" evidence="2">
    <location>
        <begin position="242"/>
        <end position="261"/>
    </location>
</feature>
<dbReference type="Pfam" id="PF01757">
    <property type="entry name" value="Acyl_transf_3"/>
    <property type="match status" value="1"/>
</dbReference>
<dbReference type="GO" id="GO:0016020">
    <property type="term" value="C:membrane"/>
    <property type="evidence" value="ECO:0007669"/>
    <property type="project" value="TreeGrafter"/>
</dbReference>
<organism evidence="5 6">
    <name type="scientific">Lichenibacterium minor</name>
    <dbReference type="NCBI Taxonomy" id="2316528"/>
    <lineage>
        <taxon>Bacteria</taxon>
        <taxon>Pseudomonadati</taxon>
        <taxon>Pseudomonadota</taxon>
        <taxon>Alphaproteobacteria</taxon>
        <taxon>Hyphomicrobiales</taxon>
        <taxon>Lichenihabitantaceae</taxon>
        <taxon>Lichenibacterium</taxon>
    </lineage>
</organism>
<dbReference type="Pfam" id="PF19040">
    <property type="entry name" value="SGNH"/>
    <property type="match status" value="1"/>
</dbReference>
<keyword evidence="5" id="KW-0808">Transferase</keyword>
<reference evidence="5 6" key="2">
    <citation type="submission" date="2019-02" db="EMBL/GenBank/DDBJ databases">
        <title>'Lichenibacterium ramalinii' gen. nov. sp. nov., 'Lichenibacterium minor' gen. nov. sp. nov.</title>
        <authorList>
            <person name="Pankratov T."/>
        </authorList>
    </citation>
    <scope>NUCLEOTIDE SEQUENCE [LARGE SCALE GENOMIC DNA]</scope>
    <source>
        <strain evidence="5 6">RmlP026</strain>
    </source>
</reference>
<evidence type="ECO:0000256" key="2">
    <source>
        <dbReference type="SAM" id="Phobius"/>
    </source>
</evidence>
<keyword evidence="2" id="KW-0472">Membrane</keyword>
<name>A0A4Q2U7I0_9HYPH</name>
<proteinExistence type="predicted"/>
<evidence type="ECO:0000313" key="5">
    <source>
        <dbReference type="EMBL" id="RYC32400.1"/>
    </source>
</evidence>
<feature type="transmembrane region" description="Helical" evidence="2">
    <location>
        <begin position="158"/>
        <end position="177"/>
    </location>
</feature>
<dbReference type="PANTHER" id="PTHR23028">
    <property type="entry name" value="ACETYLTRANSFERASE"/>
    <property type="match status" value="1"/>
</dbReference>
<feature type="transmembrane region" description="Helical" evidence="2">
    <location>
        <begin position="93"/>
        <end position="113"/>
    </location>
</feature>
<dbReference type="GO" id="GO:0009103">
    <property type="term" value="P:lipopolysaccharide biosynthetic process"/>
    <property type="evidence" value="ECO:0007669"/>
    <property type="project" value="TreeGrafter"/>
</dbReference>
<feature type="transmembrane region" description="Helical" evidence="2">
    <location>
        <begin position="329"/>
        <end position="345"/>
    </location>
</feature>
<dbReference type="AlphaFoldDB" id="A0A4Q2U7I0"/>
<feature type="transmembrane region" description="Helical" evidence="2">
    <location>
        <begin position="267"/>
        <end position="294"/>
    </location>
</feature>
<feature type="region of interest" description="Disordered" evidence="1">
    <location>
        <begin position="562"/>
        <end position="585"/>
    </location>
</feature>
<dbReference type="Proteomes" id="UP000290759">
    <property type="component" value="Unassembled WGS sequence"/>
</dbReference>
<feature type="transmembrane region" description="Helical" evidence="2">
    <location>
        <begin position="53"/>
        <end position="72"/>
    </location>
</feature>
<feature type="transmembrane region" description="Helical" evidence="2">
    <location>
        <begin position="366"/>
        <end position="384"/>
    </location>
</feature>
<evidence type="ECO:0000259" key="4">
    <source>
        <dbReference type="Pfam" id="PF19040"/>
    </source>
</evidence>
<feature type="transmembrane region" description="Helical" evidence="2">
    <location>
        <begin position="306"/>
        <end position="323"/>
    </location>
</feature>
<keyword evidence="2" id="KW-0812">Transmembrane</keyword>
<feature type="domain" description="SGNH" evidence="4">
    <location>
        <begin position="425"/>
        <end position="640"/>
    </location>
</feature>
<keyword evidence="2" id="KW-1133">Transmembrane helix</keyword>
<comment type="caution">
    <text evidence="5">The sequence shown here is derived from an EMBL/GenBank/DDBJ whole genome shotgun (WGS) entry which is preliminary data.</text>
</comment>
<sequence>MLNTPRNGDPAAPHRPADGRGGTYRPDIDGLRAVAVSIVVLFHYGFAALPGGFVGVDVFFVISGYLITAITRGEIDRGRFSLAAFYERRVRRIVPALAAVLFATGAASLFVFLPEDLRLLAKSTEASALFGSNVLFSRLAADYFDADNLTLQPLLHTWSLGVEGQFYLLFPLVLMPLARHPRLASAALATLAALSFALGAWGADHTPVSAFYLLPGRAWELLAGALLACGPGRIAGGRGGDAAVVAGLAAIALAATAYTAATPFPGPAALLPCLGALLVIGGGGAGGWAAGLLGSRPLAWLGRISYSLYLWHWPVIVLARYGGGPSLPLATRLALLAATVALAGLSHAAIERPFIARSALPGRRGLLVGAGAATAAALLLGQVLDLTGRGVLALGHLPAAVATLADGHFDRLEGECPVPAPDAAPLPYPCRFGAAGAEPSVALWGNSYARMWVPALAADAEARGAAGVSLIFSKCPPLLGLAVPSLPGCAPFDSAAVAYVAAHPAIRSVVLGADWFVYGDGLGRLDATLDALDAAGVRAFVLLAPPQADYPVPRTLALAALHGTAPPPPPREDEARRRQDASTGPIRAAVARHGASVIDPASRLCDGVVCPVVRDGHPLFYDAGHITVFAARGIHGLFDPVFAP</sequence>
<dbReference type="InterPro" id="IPR002656">
    <property type="entry name" value="Acyl_transf_3_dom"/>
</dbReference>
<dbReference type="InterPro" id="IPR050879">
    <property type="entry name" value="Acyltransferase_3"/>
</dbReference>
<feature type="domain" description="Acyltransferase 3" evidence="3">
    <location>
        <begin position="27"/>
        <end position="343"/>
    </location>
</feature>
<dbReference type="InterPro" id="IPR043968">
    <property type="entry name" value="SGNH"/>
</dbReference>
<keyword evidence="5" id="KW-0012">Acyltransferase</keyword>
<evidence type="ECO:0000313" key="6">
    <source>
        <dbReference type="Proteomes" id="UP000290759"/>
    </source>
</evidence>
<feature type="compositionally biased region" description="Basic and acidic residues" evidence="1">
    <location>
        <begin position="570"/>
        <end position="580"/>
    </location>
</feature>
<accession>A0A4Q2U7I0</accession>
<keyword evidence="6" id="KW-1185">Reference proteome</keyword>
<dbReference type="OrthoDB" id="9796461at2"/>
<dbReference type="EMBL" id="QYBB01000007">
    <property type="protein sequence ID" value="RYC32400.1"/>
    <property type="molecule type" value="Genomic_DNA"/>
</dbReference>